<keyword evidence="1" id="KW-0812">Transmembrane</keyword>
<evidence type="ECO:0000313" key="2">
    <source>
        <dbReference type="EMBL" id="MBB6465086.1"/>
    </source>
</evidence>
<dbReference type="RefSeq" id="WP_184767586.1">
    <property type="nucleotide sequence ID" value="NZ_JACHGI010000001.1"/>
</dbReference>
<protein>
    <submittedName>
        <fullName evidence="2">Uncharacterized protein</fullName>
    </submittedName>
</protein>
<name>A0A8E1WCK4_9HYPH</name>
<dbReference type="Proteomes" id="UP000532373">
    <property type="component" value="Unassembled WGS sequence"/>
</dbReference>
<dbReference type="EMBL" id="JACHGI010000001">
    <property type="protein sequence ID" value="MBB6465086.1"/>
    <property type="molecule type" value="Genomic_DNA"/>
</dbReference>
<evidence type="ECO:0000313" key="3">
    <source>
        <dbReference type="Proteomes" id="UP000532373"/>
    </source>
</evidence>
<accession>A0A8E1WCK4</accession>
<dbReference type="Pfam" id="PF19600">
    <property type="entry name" value="DUF6105"/>
    <property type="match status" value="1"/>
</dbReference>
<sequence length="111" mass="12939">MRYVFAVWAAPLVLFWGWYFLSINDLNFGYPILSRGLNLAIFDLYGEILGVDPLKIPWMIAKACIFDTFILLGIWAFRRRKLIAENFRGWQSNPRTEMRRASATGRVHPAE</sequence>
<keyword evidence="1" id="KW-1133">Transmembrane helix</keyword>
<organism evidence="2 3">
    <name type="scientific">Aminobacter carboxidus</name>
    <dbReference type="NCBI Taxonomy" id="376165"/>
    <lineage>
        <taxon>Bacteria</taxon>
        <taxon>Pseudomonadati</taxon>
        <taxon>Pseudomonadota</taxon>
        <taxon>Alphaproteobacteria</taxon>
        <taxon>Hyphomicrobiales</taxon>
        <taxon>Phyllobacteriaceae</taxon>
        <taxon>Aminobacter</taxon>
    </lineage>
</organism>
<feature type="transmembrane region" description="Helical" evidence="1">
    <location>
        <begin position="56"/>
        <end position="77"/>
    </location>
</feature>
<feature type="transmembrane region" description="Helical" evidence="1">
    <location>
        <begin position="5"/>
        <end position="21"/>
    </location>
</feature>
<proteinExistence type="predicted"/>
<keyword evidence="1" id="KW-0472">Membrane</keyword>
<evidence type="ECO:0000256" key="1">
    <source>
        <dbReference type="SAM" id="Phobius"/>
    </source>
</evidence>
<dbReference type="AlphaFoldDB" id="A0A8E1WCK4"/>
<dbReference type="InterPro" id="IPR046087">
    <property type="entry name" value="DUF6105"/>
</dbReference>
<gene>
    <name evidence="2" type="ORF">HNQ96_000933</name>
</gene>
<reference evidence="2 3" key="1">
    <citation type="submission" date="2020-08" db="EMBL/GenBank/DDBJ databases">
        <title>Genomic Encyclopedia of Type Strains, Phase IV (KMG-IV): sequencing the most valuable type-strain genomes for metagenomic binning, comparative biology and taxonomic classification.</title>
        <authorList>
            <person name="Goeker M."/>
        </authorList>
    </citation>
    <scope>NUCLEOTIDE SEQUENCE [LARGE SCALE GENOMIC DNA]</scope>
    <source>
        <strain evidence="2 3">DSM 17454</strain>
    </source>
</reference>
<comment type="caution">
    <text evidence="2">The sequence shown here is derived from an EMBL/GenBank/DDBJ whole genome shotgun (WGS) entry which is preliminary data.</text>
</comment>